<evidence type="ECO:0000256" key="1">
    <source>
        <dbReference type="SAM" id="MobiDB-lite"/>
    </source>
</evidence>
<dbReference type="EMBL" id="SULI01000062">
    <property type="protein sequence ID" value="TKZ15420.1"/>
    <property type="molecule type" value="Genomic_DNA"/>
</dbReference>
<keyword evidence="2" id="KW-0732">Signal</keyword>
<dbReference type="RefSeq" id="WP_138017620.1">
    <property type="nucleotide sequence ID" value="NZ_SULI01000062.1"/>
</dbReference>
<accession>A0A4U7MR33</accession>
<protein>
    <recommendedName>
        <fullName evidence="5">PepSY domain-containing protein</fullName>
    </recommendedName>
</protein>
<keyword evidence="4" id="KW-1185">Reference proteome</keyword>
<comment type="caution">
    <text evidence="3">The sequence shown here is derived from an EMBL/GenBank/DDBJ whole genome shotgun (WGS) entry which is preliminary data.</text>
</comment>
<name>A0A4U7MR33_9RHOB</name>
<proteinExistence type="predicted"/>
<evidence type="ECO:0000313" key="4">
    <source>
        <dbReference type="Proteomes" id="UP000306575"/>
    </source>
</evidence>
<organism evidence="3 4">
    <name type="scientific">Shimia litoralis</name>
    <dbReference type="NCBI Taxonomy" id="420403"/>
    <lineage>
        <taxon>Bacteria</taxon>
        <taxon>Pseudomonadati</taxon>
        <taxon>Pseudomonadota</taxon>
        <taxon>Alphaproteobacteria</taxon>
        <taxon>Rhodobacterales</taxon>
        <taxon>Roseobacteraceae</taxon>
    </lineage>
</organism>
<reference evidence="3 4" key="1">
    <citation type="submission" date="2019-04" db="EMBL/GenBank/DDBJ databases">
        <title>Genome sequence of Pelagicola litoralis CL-ES2.</title>
        <authorList>
            <person name="Cao J."/>
        </authorList>
    </citation>
    <scope>NUCLEOTIDE SEQUENCE [LARGE SCALE GENOMIC DNA]</scope>
    <source>
        <strain evidence="3 4">CL-ES2</strain>
    </source>
</reference>
<feature type="non-terminal residue" evidence="3">
    <location>
        <position position="119"/>
    </location>
</feature>
<gene>
    <name evidence="3" type="ORF">FAP39_17325</name>
</gene>
<dbReference type="Proteomes" id="UP000306575">
    <property type="component" value="Unassembled WGS sequence"/>
</dbReference>
<dbReference type="OrthoDB" id="7869758at2"/>
<feature type="compositionally biased region" description="Acidic residues" evidence="1">
    <location>
        <begin position="79"/>
        <end position="119"/>
    </location>
</feature>
<feature type="chain" id="PRO_5020972403" description="PepSY domain-containing protein" evidence="2">
    <location>
        <begin position="22"/>
        <end position="119"/>
    </location>
</feature>
<evidence type="ECO:0008006" key="5">
    <source>
        <dbReference type="Google" id="ProtNLM"/>
    </source>
</evidence>
<feature type="signal peptide" evidence="2">
    <location>
        <begin position="1"/>
        <end position="21"/>
    </location>
</feature>
<feature type="region of interest" description="Disordered" evidence="1">
    <location>
        <begin position="67"/>
        <end position="119"/>
    </location>
</feature>
<evidence type="ECO:0000313" key="3">
    <source>
        <dbReference type="EMBL" id="TKZ15420.1"/>
    </source>
</evidence>
<evidence type="ECO:0000256" key="2">
    <source>
        <dbReference type="SAM" id="SignalP"/>
    </source>
</evidence>
<sequence length="119" mass="12991">MLKKTLLMGTSFVLMASTALAQTSKEDIVDMLSEQGFTKIEISKTLFGNTKFEAKGTGIEREIVLDKNGTVMRDRTEHDDEGDDSNDDEDDDINDDDDGNDGDDDSEGDDDGDDGEGDD</sequence>
<dbReference type="AlphaFoldDB" id="A0A4U7MR33"/>